<name>A0AAV9VCD1_9PEZI</name>
<dbReference type="GO" id="GO:0000981">
    <property type="term" value="F:DNA-binding transcription factor activity, RNA polymerase II-specific"/>
    <property type="evidence" value="ECO:0007669"/>
    <property type="project" value="TreeGrafter"/>
</dbReference>
<reference evidence="8 9" key="1">
    <citation type="submission" date="2019-10" db="EMBL/GenBank/DDBJ databases">
        <authorList>
            <person name="Palmer J.M."/>
        </authorList>
    </citation>
    <scope>NUCLEOTIDE SEQUENCE [LARGE SCALE GENOMIC DNA]</scope>
    <source>
        <strain evidence="8 9">TWF696</strain>
    </source>
</reference>
<keyword evidence="5" id="KW-0539">Nucleus</keyword>
<keyword evidence="9" id="KW-1185">Reference proteome</keyword>
<dbReference type="InterPro" id="IPR011598">
    <property type="entry name" value="bHLH_dom"/>
</dbReference>
<dbReference type="Pfam" id="PF00010">
    <property type="entry name" value="HLH"/>
    <property type="match status" value="1"/>
</dbReference>
<dbReference type="InterPro" id="IPR036638">
    <property type="entry name" value="HLH_DNA-bd_sf"/>
</dbReference>
<keyword evidence="4" id="KW-0804">Transcription</keyword>
<dbReference type="GO" id="GO:0000978">
    <property type="term" value="F:RNA polymerase II cis-regulatory region sequence-specific DNA binding"/>
    <property type="evidence" value="ECO:0007669"/>
    <property type="project" value="TreeGrafter"/>
</dbReference>
<evidence type="ECO:0000313" key="8">
    <source>
        <dbReference type="EMBL" id="KAK6358834.1"/>
    </source>
</evidence>
<keyword evidence="3" id="KW-0238">DNA-binding</keyword>
<evidence type="ECO:0000256" key="1">
    <source>
        <dbReference type="ARBA" id="ARBA00004123"/>
    </source>
</evidence>
<dbReference type="Proteomes" id="UP001375240">
    <property type="component" value="Unassembled WGS sequence"/>
</dbReference>
<evidence type="ECO:0000313" key="9">
    <source>
        <dbReference type="Proteomes" id="UP001375240"/>
    </source>
</evidence>
<dbReference type="PANTHER" id="PTHR15741">
    <property type="entry name" value="BASIC HELIX-LOOP-HELIX ZIP TRANSCRIPTION FACTOR"/>
    <property type="match status" value="1"/>
</dbReference>
<dbReference type="PANTHER" id="PTHR15741:SF27">
    <property type="entry name" value="TRANSCRIPTION FACTOR AP-4"/>
    <property type="match status" value="1"/>
</dbReference>
<keyword evidence="2" id="KW-0805">Transcription regulation</keyword>
<feature type="compositionally biased region" description="Low complexity" evidence="6">
    <location>
        <begin position="67"/>
        <end position="89"/>
    </location>
</feature>
<protein>
    <recommendedName>
        <fullName evidence="7">BHLH domain-containing protein</fullName>
    </recommendedName>
</protein>
<dbReference type="Gene3D" id="4.10.280.10">
    <property type="entry name" value="Helix-loop-helix DNA-binding domain"/>
    <property type="match status" value="1"/>
</dbReference>
<comment type="subcellular location">
    <subcellularLocation>
        <location evidence="1">Nucleus</location>
    </subcellularLocation>
</comment>
<comment type="caution">
    <text evidence="8">The sequence shown here is derived from an EMBL/GenBank/DDBJ whole genome shotgun (WGS) entry which is preliminary data.</text>
</comment>
<proteinExistence type="predicted"/>
<dbReference type="InterPro" id="IPR052207">
    <property type="entry name" value="Max-like/E-box_TFs"/>
</dbReference>
<dbReference type="PROSITE" id="PS50888">
    <property type="entry name" value="BHLH"/>
    <property type="match status" value="1"/>
</dbReference>
<accession>A0AAV9VCD1</accession>
<evidence type="ECO:0000256" key="5">
    <source>
        <dbReference type="ARBA" id="ARBA00023242"/>
    </source>
</evidence>
<evidence type="ECO:0000256" key="6">
    <source>
        <dbReference type="SAM" id="MobiDB-lite"/>
    </source>
</evidence>
<feature type="domain" description="BHLH" evidence="7">
    <location>
        <begin position="234"/>
        <end position="289"/>
    </location>
</feature>
<gene>
    <name evidence="8" type="ORF">TWF696_000014</name>
</gene>
<dbReference type="EMBL" id="JAVHNQ010000001">
    <property type="protein sequence ID" value="KAK6358834.1"/>
    <property type="molecule type" value="Genomic_DNA"/>
</dbReference>
<evidence type="ECO:0000256" key="4">
    <source>
        <dbReference type="ARBA" id="ARBA00023163"/>
    </source>
</evidence>
<dbReference type="GO" id="GO:0046983">
    <property type="term" value="F:protein dimerization activity"/>
    <property type="evidence" value="ECO:0007669"/>
    <property type="project" value="InterPro"/>
</dbReference>
<dbReference type="SMART" id="SM00353">
    <property type="entry name" value="HLH"/>
    <property type="match status" value="1"/>
</dbReference>
<feature type="region of interest" description="Disordered" evidence="6">
    <location>
        <begin position="58"/>
        <end position="89"/>
    </location>
</feature>
<sequence>MAFQQDTSPANFMLPPCKDIIKEAAAGGLCSVFDGQEPKESAISVACSPNQAYRAASNQEQLRGEYSRPQSSSYAPSLSNSSSSPVSTVSPKISSFLRFAPKRRDCSSNQYHPYRKENFSYPSGHGHSHGPLPLPALKTSFEQRSAVGAPRSPPNTRKSSFAASDSSSSFGRTGFVFGEEDLVSTPLTPLTQHSEEAQTNKEELFDASLVQRYQKTQESVKNTKQSTELAKAARRRKAHLQSEQRRREHIKDGMDRLVQVVPACQESRDTKGISKAAILKHAYEYIYQLRTDLQNLKQLNVTKDREIAELRRRVALSSSGPPAHWR</sequence>
<organism evidence="8 9">
    <name type="scientific">Orbilia brochopaga</name>
    <dbReference type="NCBI Taxonomy" id="3140254"/>
    <lineage>
        <taxon>Eukaryota</taxon>
        <taxon>Fungi</taxon>
        <taxon>Dikarya</taxon>
        <taxon>Ascomycota</taxon>
        <taxon>Pezizomycotina</taxon>
        <taxon>Orbiliomycetes</taxon>
        <taxon>Orbiliales</taxon>
        <taxon>Orbiliaceae</taxon>
        <taxon>Orbilia</taxon>
    </lineage>
</organism>
<feature type="region of interest" description="Disordered" evidence="6">
    <location>
        <begin position="107"/>
        <end position="169"/>
    </location>
</feature>
<evidence type="ECO:0000256" key="2">
    <source>
        <dbReference type="ARBA" id="ARBA00023015"/>
    </source>
</evidence>
<evidence type="ECO:0000256" key="3">
    <source>
        <dbReference type="ARBA" id="ARBA00023125"/>
    </source>
</evidence>
<dbReference type="SUPFAM" id="SSF47459">
    <property type="entry name" value="HLH, helix-loop-helix DNA-binding domain"/>
    <property type="match status" value="1"/>
</dbReference>
<dbReference type="AlphaFoldDB" id="A0AAV9VCD1"/>
<feature type="compositionally biased region" description="Low complexity" evidence="6">
    <location>
        <begin position="159"/>
        <end position="169"/>
    </location>
</feature>
<dbReference type="GO" id="GO:0005634">
    <property type="term" value="C:nucleus"/>
    <property type="evidence" value="ECO:0007669"/>
    <property type="project" value="UniProtKB-SubCell"/>
</dbReference>
<evidence type="ECO:0000259" key="7">
    <source>
        <dbReference type="PROSITE" id="PS50888"/>
    </source>
</evidence>